<dbReference type="EMBL" id="PEKM01000001">
    <property type="protein sequence ID" value="PIK18306.1"/>
    <property type="molecule type" value="Genomic_DNA"/>
</dbReference>
<evidence type="ECO:0000313" key="4">
    <source>
        <dbReference type="Proteomes" id="UP000230742"/>
    </source>
</evidence>
<reference evidence="1 4" key="2">
    <citation type="submission" date="2017-11" db="EMBL/GenBank/DDBJ databases">
        <title>Genome sequencing of Prevotella intermedia KCOM 1949.</title>
        <authorList>
            <person name="Kook J.-K."/>
            <person name="Park S.-N."/>
            <person name="Lim Y.K."/>
        </authorList>
    </citation>
    <scope>NUCLEOTIDE SEQUENCE [LARGE SCALE GENOMIC DNA]</scope>
    <source>
        <strain evidence="1 4">KCOM 1949</strain>
    </source>
</reference>
<evidence type="ECO:0000313" key="3">
    <source>
        <dbReference type="Proteomes" id="UP000229111"/>
    </source>
</evidence>
<dbReference type="AlphaFoldDB" id="A0A2G8I449"/>
<organism evidence="2 3">
    <name type="scientific">Prevotella intermedia</name>
    <dbReference type="NCBI Taxonomy" id="28131"/>
    <lineage>
        <taxon>Bacteria</taxon>
        <taxon>Pseudomonadati</taxon>
        <taxon>Bacteroidota</taxon>
        <taxon>Bacteroidia</taxon>
        <taxon>Bacteroidales</taxon>
        <taxon>Prevotellaceae</taxon>
        <taxon>Prevotella</taxon>
    </lineage>
</organism>
<accession>A0A2G8I449</accession>
<dbReference type="RefSeq" id="WP_099891194.1">
    <property type="nucleotide sequence ID" value="NZ_CP024728.1"/>
</dbReference>
<dbReference type="Proteomes" id="UP000229111">
    <property type="component" value="Unassembled WGS sequence"/>
</dbReference>
<proteinExistence type="predicted"/>
<evidence type="ECO:0000313" key="2">
    <source>
        <dbReference type="EMBL" id="PIK18306.1"/>
    </source>
</evidence>
<reference evidence="2 3" key="1">
    <citation type="submission" date="2017-11" db="EMBL/GenBank/DDBJ databases">
        <title>Genome sequencing of Prevotella intermedia KCOM 1101.</title>
        <authorList>
            <person name="Kook J.-K."/>
            <person name="Park S.-N."/>
            <person name="Lim Y.K."/>
        </authorList>
    </citation>
    <scope>NUCLEOTIDE SEQUENCE [LARGE SCALE GENOMIC DNA]</scope>
    <source>
        <strain evidence="2 3">KCOM 1101</strain>
    </source>
</reference>
<evidence type="ECO:0000313" key="1">
    <source>
        <dbReference type="EMBL" id="ATV32093.1"/>
    </source>
</evidence>
<dbReference type="EMBL" id="CP024728">
    <property type="protein sequence ID" value="ATV32093.1"/>
    <property type="molecule type" value="Genomic_DNA"/>
</dbReference>
<sequence>MKVLVSPQKKAEWKINKQDFILELQKKYDVTNLKEITNTKRYYCYEWTIKENDHFLNGMLDNSLNCVYIETDSVYFGCSFALWLRTFMPDNADIMLYDEDFINHIYFKRDTDIGQLIKIFQ</sequence>
<dbReference type="Proteomes" id="UP000230742">
    <property type="component" value="Chromosome 2"/>
</dbReference>
<gene>
    <name evidence="2" type="ORF">CTI16_04015</name>
    <name evidence="1" type="ORF">CTM46_11420</name>
</gene>
<name>A0A2G8I449_PREIN</name>
<protein>
    <submittedName>
        <fullName evidence="2">Uncharacterized protein</fullName>
    </submittedName>
</protein>